<dbReference type="InterPro" id="IPR011701">
    <property type="entry name" value="MFS"/>
</dbReference>
<proteinExistence type="inferred from homology"/>
<evidence type="ECO:0000256" key="5">
    <source>
        <dbReference type="ARBA" id="ARBA00023136"/>
    </source>
</evidence>
<gene>
    <name evidence="8" type="ORF">QTP70_030821</name>
</gene>
<evidence type="ECO:0000256" key="6">
    <source>
        <dbReference type="ARBA" id="ARBA00038193"/>
    </source>
</evidence>
<feature type="transmembrane region" description="Helical" evidence="7">
    <location>
        <begin position="290"/>
        <end position="312"/>
    </location>
</feature>
<feature type="transmembrane region" description="Helical" evidence="7">
    <location>
        <begin position="535"/>
        <end position="558"/>
    </location>
</feature>
<name>A0AAE0UNK6_9TELE</name>
<evidence type="ECO:0000313" key="9">
    <source>
        <dbReference type="Proteomes" id="UP001274896"/>
    </source>
</evidence>
<feature type="transmembrane region" description="Helical" evidence="7">
    <location>
        <begin position="211"/>
        <end position="230"/>
    </location>
</feature>
<feature type="transmembrane region" description="Helical" evidence="7">
    <location>
        <begin position="373"/>
        <end position="391"/>
    </location>
</feature>
<feature type="transmembrane region" description="Helical" evidence="7">
    <location>
        <begin position="341"/>
        <end position="361"/>
    </location>
</feature>
<dbReference type="FunFam" id="1.20.1250.20:FF:000193">
    <property type="entry name" value="Solute carrier family 45 member 3"/>
    <property type="match status" value="1"/>
</dbReference>
<comment type="caution">
    <text evidence="8">The sequence shown here is derived from an EMBL/GenBank/DDBJ whole genome shotgun (WGS) entry which is preliminary data.</text>
</comment>
<dbReference type="GO" id="GO:0016020">
    <property type="term" value="C:membrane"/>
    <property type="evidence" value="ECO:0007669"/>
    <property type="project" value="UniProtKB-SubCell"/>
</dbReference>
<keyword evidence="4 7" id="KW-1133">Transmembrane helix</keyword>
<evidence type="ECO:0000256" key="7">
    <source>
        <dbReference type="SAM" id="Phobius"/>
    </source>
</evidence>
<dbReference type="CDD" id="cd17313">
    <property type="entry name" value="MFS_SLC45_SUC"/>
    <property type="match status" value="1"/>
</dbReference>
<dbReference type="Gene3D" id="1.20.1250.20">
    <property type="entry name" value="MFS general substrate transporter like domains"/>
    <property type="match status" value="1"/>
</dbReference>
<evidence type="ECO:0000256" key="1">
    <source>
        <dbReference type="ARBA" id="ARBA00004141"/>
    </source>
</evidence>
<dbReference type="PANTHER" id="PTHR19432">
    <property type="entry name" value="SUGAR TRANSPORTER"/>
    <property type="match status" value="1"/>
</dbReference>
<reference evidence="8" key="1">
    <citation type="submission" date="2023-06" db="EMBL/GenBank/DDBJ databases">
        <title>Male Hemibagrus guttatus genome.</title>
        <authorList>
            <person name="Bian C."/>
        </authorList>
    </citation>
    <scope>NUCLEOTIDE SEQUENCE</scope>
    <source>
        <strain evidence="8">Male_cb2023</strain>
        <tissue evidence="8">Muscle</tissue>
    </source>
</reference>
<dbReference type="AlphaFoldDB" id="A0AAE0UNK6"/>
<dbReference type="Proteomes" id="UP001274896">
    <property type="component" value="Unassembled WGS sequence"/>
</dbReference>
<feature type="transmembrane region" description="Helical" evidence="7">
    <location>
        <begin position="508"/>
        <end position="529"/>
    </location>
</feature>
<feature type="transmembrane region" description="Helical" evidence="7">
    <location>
        <begin position="397"/>
        <end position="419"/>
    </location>
</feature>
<feature type="transmembrane region" description="Helical" evidence="7">
    <location>
        <begin position="174"/>
        <end position="191"/>
    </location>
</feature>
<keyword evidence="9" id="KW-1185">Reference proteome</keyword>
<dbReference type="InterPro" id="IPR036259">
    <property type="entry name" value="MFS_trans_sf"/>
</dbReference>
<protein>
    <recommendedName>
        <fullName evidence="10">Solute carrier family 45 member 3</fullName>
    </recommendedName>
</protein>
<evidence type="ECO:0000256" key="2">
    <source>
        <dbReference type="ARBA" id="ARBA00022448"/>
    </source>
</evidence>
<sequence length="567" mass="62100">LERSSPSSCISVKKSEPADLLTMRKRILDLFLVNVLTCGLEICMATGTIYIPPLLLEAGVQEHFMTMVLGVGPVLGLIFVPPLGSASDRCCSRYGRRRPFIWALCVGVLLGLVVIPRASQIASRISEQHQHGLEVLLLVLSICVLQFCGQACFTPLEALVSDLYPGEADSHRAFSVYSIMLSLGGCIGYMLPAVDWTGLGASSYLGGQEAFIYFILTGIFLLCLMTTAMISEEQMVRTVTESSRKSLSLYSVCCWPSGLFSRAQALKRAMVSLFTVMPRLWSLCHHVPRVISRLFVAELCSWMALMTFVLFYTDFMGEGLYDGVPSAKPGSPERLRYEEGVRMASLGLFLQCVTSVTFSILMERMVECVGARVLYLSSLGLLAFSTAVMTVSKSVILVTAMAAMTGYTFCTLQILPYTLTCLYHSDKQVFFSSSRPRLLSCRENPAESTHKQISGSYRNTNGCLNGHAVAPSASKPAVSPSLDSHVSLYVNASSVSYQPQRGMCLDMAILDSAYLLSQVVPSLFMGSIVQLFSSVTAYMVCALVLSLLAVVFSSRIVFTRQEMEMLK</sequence>
<evidence type="ECO:0000256" key="3">
    <source>
        <dbReference type="ARBA" id="ARBA00022692"/>
    </source>
</evidence>
<accession>A0AAE0UNK6</accession>
<feature type="transmembrane region" description="Helical" evidence="7">
    <location>
        <begin position="63"/>
        <end position="80"/>
    </location>
</feature>
<dbReference type="PANTHER" id="PTHR19432:SF37">
    <property type="entry name" value="SOLUTE CARRIER FAMILY 45 MEMBER 3"/>
    <property type="match status" value="1"/>
</dbReference>
<keyword evidence="2" id="KW-0813">Transport</keyword>
<feature type="transmembrane region" description="Helical" evidence="7">
    <location>
        <begin position="30"/>
        <end position="51"/>
    </location>
</feature>
<dbReference type="SUPFAM" id="SSF103473">
    <property type="entry name" value="MFS general substrate transporter"/>
    <property type="match status" value="1"/>
</dbReference>
<keyword evidence="5 7" id="KW-0472">Membrane</keyword>
<evidence type="ECO:0000256" key="4">
    <source>
        <dbReference type="ARBA" id="ARBA00022989"/>
    </source>
</evidence>
<evidence type="ECO:0000313" key="8">
    <source>
        <dbReference type="EMBL" id="KAK3512940.1"/>
    </source>
</evidence>
<keyword evidence="3 7" id="KW-0812">Transmembrane</keyword>
<feature type="transmembrane region" description="Helical" evidence="7">
    <location>
        <begin position="100"/>
        <end position="119"/>
    </location>
</feature>
<organism evidence="8 9">
    <name type="scientific">Hemibagrus guttatus</name>
    <dbReference type="NCBI Taxonomy" id="175788"/>
    <lineage>
        <taxon>Eukaryota</taxon>
        <taxon>Metazoa</taxon>
        <taxon>Chordata</taxon>
        <taxon>Craniata</taxon>
        <taxon>Vertebrata</taxon>
        <taxon>Euteleostomi</taxon>
        <taxon>Actinopterygii</taxon>
        <taxon>Neopterygii</taxon>
        <taxon>Teleostei</taxon>
        <taxon>Ostariophysi</taxon>
        <taxon>Siluriformes</taxon>
        <taxon>Bagridae</taxon>
        <taxon>Hemibagrus</taxon>
    </lineage>
</organism>
<dbReference type="Pfam" id="PF07690">
    <property type="entry name" value="MFS_1"/>
    <property type="match status" value="1"/>
</dbReference>
<comment type="similarity">
    <text evidence="6">Belongs to the glycoside-pentoside-hexuronide (GPH) cation symporter transporter (TC 2.A.2) family.</text>
</comment>
<evidence type="ECO:0008006" key="10">
    <source>
        <dbReference type="Google" id="ProtNLM"/>
    </source>
</evidence>
<feature type="transmembrane region" description="Helical" evidence="7">
    <location>
        <begin position="131"/>
        <end position="153"/>
    </location>
</feature>
<dbReference type="GO" id="GO:0008506">
    <property type="term" value="F:sucrose:proton symporter activity"/>
    <property type="evidence" value="ECO:0007669"/>
    <property type="project" value="TreeGrafter"/>
</dbReference>
<feature type="non-terminal residue" evidence="8">
    <location>
        <position position="1"/>
    </location>
</feature>
<dbReference type="EMBL" id="JAUCMX010000023">
    <property type="protein sequence ID" value="KAK3512940.1"/>
    <property type="molecule type" value="Genomic_DNA"/>
</dbReference>
<comment type="subcellular location">
    <subcellularLocation>
        <location evidence="1">Membrane</location>
        <topology evidence="1">Multi-pass membrane protein</topology>
    </subcellularLocation>
</comment>